<dbReference type="AlphaFoldDB" id="A0A8J8NXF2"/>
<name>A0A8J8NXF2_HALGN</name>
<reference evidence="2" key="1">
    <citation type="submission" date="2019-06" db="EMBL/GenBank/DDBJ databases">
        <authorList>
            <person name="Zheng W."/>
        </authorList>
    </citation>
    <scope>NUCLEOTIDE SEQUENCE</scope>
    <source>
        <strain evidence="2">QDHG01</strain>
    </source>
</reference>
<feature type="transmembrane region" description="Helical" evidence="1">
    <location>
        <begin position="157"/>
        <end position="174"/>
    </location>
</feature>
<comment type="caution">
    <text evidence="2">The sequence shown here is derived from an EMBL/GenBank/DDBJ whole genome shotgun (WGS) entry which is preliminary data.</text>
</comment>
<accession>A0A8J8NXF2</accession>
<protein>
    <submittedName>
        <fullName evidence="2">Uncharacterized protein</fullName>
    </submittedName>
</protein>
<keyword evidence="1" id="KW-0812">Transmembrane</keyword>
<keyword evidence="1" id="KW-0472">Membrane</keyword>
<keyword evidence="1" id="KW-1133">Transmembrane helix</keyword>
<evidence type="ECO:0000313" key="2">
    <source>
        <dbReference type="EMBL" id="TNV82015.1"/>
    </source>
</evidence>
<evidence type="ECO:0000313" key="3">
    <source>
        <dbReference type="Proteomes" id="UP000785679"/>
    </source>
</evidence>
<feature type="transmembrane region" description="Helical" evidence="1">
    <location>
        <begin position="114"/>
        <end position="136"/>
    </location>
</feature>
<dbReference type="EMBL" id="RRYP01005459">
    <property type="protein sequence ID" value="TNV82015.1"/>
    <property type="molecule type" value="Genomic_DNA"/>
</dbReference>
<dbReference type="SUPFAM" id="SSF57184">
    <property type="entry name" value="Growth factor receptor domain"/>
    <property type="match status" value="1"/>
</dbReference>
<gene>
    <name evidence="2" type="ORF">FGO68_gene7646</name>
</gene>
<dbReference type="Proteomes" id="UP000785679">
    <property type="component" value="Unassembled WGS sequence"/>
</dbReference>
<feature type="transmembrane region" description="Helical" evidence="1">
    <location>
        <begin position="78"/>
        <end position="102"/>
    </location>
</feature>
<evidence type="ECO:0000256" key="1">
    <source>
        <dbReference type="SAM" id="Phobius"/>
    </source>
</evidence>
<proteinExistence type="predicted"/>
<organism evidence="2 3">
    <name type="scientific">Halteria grandinella</name>
    <dbReference type="NCBI Taxonomy" id="5974"/>
    <lineage>
        <taxon>Eukaryota</taxon>
        <taxon>Sar</taxon>
        <taxon>Alveolata</taxon>
        <taxon>Ciliophora</taxon>
        <taxon>Intramacronucleata</taxon>
        <taxon>Spirotrichea</taxon>
        <taxon>Stichotrichia</taxon>
        <taxon>Sporadotrichida</taxon>
        <taxon>Halteriidae</taxon>
        <taxon>Halteria</taxon>
    </lineage>
</organism>
<sequence>MISSMSNEVTDILYFAKQPFYTESLYRAHLAFLILRPALIIVIWPLVTCVNRGRAQSIFFPCISYLGTYKSFGDNTTCINVISTLLELFFHSIPLVIVQILNNKLSQNWSGLELVSLAFTFICIVIDVLNLFILLCNSDCDNSGHGVEPEVTCCHSIAILAIFVLILTLCLVYIPKQPFVCPSGQYVTGLHSCSNCSDQVTGCGECELFDSKNITCNACLSGYMMLTDNQCVKCSDYHEGCIKCQKKESFEGQISKCTQCASSFYKIGGSCTKSKAAYNIFNKNIQVTQAFQLQSQNDYIKSFAQDDSLTRIILCLAEDRLITYDKYTNTKNYIYNPSWGNKISFDSMTIATDTILLIATNSSSVYTIELNSTSNIKGYKQFICNTQTISNTKILLTWWLPKFGLLEFVGLICKNTITLFKLSLDYSLEIQSNYDQSSGSLGRNFEIYDIAFYKEPYIMMIADVYEFQRFVWGYAIQYQYWSNYDEKINQTLSRYIYSDANSVMIEGIEGNSRAHGGSSDTVSTVRPSETFIISVGGSAIQFYHAPSGEQVQLTLPNIKVIYGSKSAIFITRNGGATQIHLCIKDKYMVLEI</sequence>
<keyword evidence="3" id="KW-1185">Reference proteome</keyword>
<feature type="transmembrane region" description="Helical" evidence="1">
    <location>
        <begin position="28"/>
        <end position="47"/>
    </location>
</feature>
<dbReference type="InterPro" id="IPR009030">
    <property type="entry name" value="Growth_fac_rcpt_cys_sf"/>
</dbReference>